<dbReference type="GO" id="GO:0005840">
    <property type="term" value="C:ribosome"/>
    <property type="evidence" value="ECO:0007669"/>
    <property type="project" value="UniProtKB-KW"/>
</dbReference>
<dbReference type="Pfam" id="PF01479">
    <property type="entry name" value="S4"/>
    <property type="match status" value="1"/>
</dbReference>
<keyword evidence="4" id="KW-0689">Ribosomal protein</keyword>
<dbReference type="Proteomes" id="UP000244005">
    <property type="component" value="Unassembled WGS sequence"/>
</dbReference>
<dbReference type="EMBL" id="KZ772762">
    <property type="protein sequence ID" value="PTQ33324.1"/>
    <property type="molecule type" value="Genomic_DNA"/>
</dbReference>
<dbReference type="OrthoDB" id="2443at2759"/>
<comment type="similarity">
    <text evidence="1">Belongs to the universal ribosomal protein uS4 family.</text>
</comment>
<gene>
    <name evidence="8" type="ORF">MARPO_0090s0058</name>
</gene>
<accession>A0A2R6WHK6</accession>
<keyword evidence="3 6" id="KW-0694">RNA-binding</keyword>
<proteinExistence type="inferred from homology"/>
<name>A0A2R6WHK6_MARPO</name>
<keyword evidence="2 6" id="KW-0699">rRNA-binding</keyword>
<dbReference type="SUPFAM" id="SSF55174">
    <property type="entry name" value="Alpha-L RNA-binding motif"/>
    <property type="match status" value="1"/>
</dbReference>
<keyword evidence="5" id="KW-0687">Ribonucleoprotein</keyword>
<dbReference type="GO" id="GO:1990904">
    <property type="term" value="C:ribonucleoprotein complex"/>
    <property type="evidence" value="ECO:0007669"/>
    <property type="project" value="UniProtKB-KW"/>
</dbReference>
<dbReference type="GO" id="GO:0019843">
    <property type="term" value="F:rRNA binding"/>
    <property type="evidence" value="ECO:0007669"/>
    <property type="project" value="UniProtKB-KW"/>
</dbReference>
<evidence type="ECO:0000256" key="6">
    <source>
        <dbReference type="PROSITE-ProRule" id="PRU00182"/>
    </source>
</evidence>
<dbReference type="Gene3D" id="1.10.1050.10">
    <property type="entry name" value="Ribosomal Protein S4 Delta 41, Chain A, domain 1"/>
    <property type="match status" value="1"/>
</dbReference>
<dbReference type="InterPro" id="IPR036986">
    <property type="entry name" value="S4_RNA-bd_sf"/>
</dbReference>
<dbReference type="InterPro" id="IPR018079">
    <property type="entry name" value="Ribosomal_uS4_CS"/>
</dbReference>
<evidence type="ECO:0000256" key="4">
    <source>
        <dbReference type="ARBA" id="ARBA00022980"/>
    </source>
</evidence>
<dbReference type="InterPro" id="IPR002942">
    <property type="entry name" value="S4_RNA-bd"/>
</dbReference>
<evidence type="ECO:0000256" key="3">
    <source>
        <dbReference type="ARBA" id="ARBA00022884"/>
    </source>
</evidence>
<dbReference type="Gene3D" id="3.10.290.10">
    <property type="entry name" value="RNA-binding S4 domain"/>
    <property type="match status" value="1"/>
</dbReference>
<evidence type="ECO:0000256" key="5">
    <source>
        <dbReference type="ARBA" id="ARBA00023274"/>
    </source>
</evidence>
<dbReference type="AlphaFoldDB" id="A0A2R6WHK6"/>
<dbReference type="InterPro" id="IPR022801">
    <property type="entry name" value="Ribosomal_uS4"/>
</dbReference>
<dbReference type="PROSITE" id="PS50889">
    <property type="entry name" value="S4"/>
    <property type="match status" value="1"/>
</dbReference>
<evidence type="ECO:0000256" key="2">
    <source>
        <dbReference type="ARBA" id="ARBA00022730"/>
    </source>
</evidence>
<dbReference type="CDD" id="cd00165">
    <property type="entry name" value="S4"/>
    <property type="match status" value="1"/>
</dbReference>
<sequence>MRHVVQNLESRSCNVRIARKAKGSTVQVLLQLLEMRLDNIIFRLGVGPTIPVAREIINHRHIVININTFDIPSYDCKPED</sequence>
<organism evidence="8 9">
    <name type="scientific">Marchantia polymorpha</name>
    <name type="common">Common liverwort</name>
    <name type="synonym">Marchantia aquatica</name>
    <dbReference type="NCBI Taxonomy" id="3197"/>
    <lineage>
        <taxon>Eukaryota</taxon>
        <taxon>Viridiplantae</taxon>
        <taxon>Streptophyta</taxon>
        <taxon>Embryophyta</taxon>
        <taxon>Marchantiophyta</taxon>
        <taxon>Marchantiopsida</taxon>
        <taxon>Marchantiidae</taxon>
        <taxon>Marchantiales</taxon>
        <taxon>Marchantiaceae</taxon>
        <taxon>Marchantia</taxon>
    </lineage>
</organism>
<evidence type="ECO:0000259" key="7">
    <source>
        <dbReference type="Pfam" id="PF01479"/>
    </source>
</evidence>
<feature type="non-terminal residue" evidence="8">
    <location>
        <position position="80"/>
    </location>
</feature>
<reference evidence="9" key="1">
    <citation type="journal article" date="2017" name="Cell">
        <title>Insights into land plant evolution garnered from the Marchantia polymorpha genome.</title>
        <authorList>
            <person name="Bowman J.L."/>
            <person name="Kohchi T."/>
            <person name="Yamato K.T."/>
            <person name="Jenkins J."/>
            <person name="Shu S."/>
            <person name="Ishizaki K."/>
            <person name="Yamaoka S."/>
            <person name="Nishihama R."/>
            <person name="Nakamura Y."/>
            <person name="Berger F."/>
            <person name="Adam C."/>
            <person name="Aki S.S."/>
            <person name="Althoff F."/>
            <person name="Araki T."/>
            <person name="Arteaga-Vazquez M.A."/>
            <person name="Balasubrmanian S."/>
            <person name="Barry K."/>
            <person name="Bauer D."/>
            <person name="Boehm C.R."/>
            <person name="Briginshaw L."/>
            <person name="Caballero-Perez J."/>
            <person name="Catarino B."/>
            <person name="Chen F."/>
            <person name="Chiyoda S."/>
            <person name="Chovatia M."/>
            <person name="Davies K.M."/>
            <person name="Delmans M."/>
            <person name="Demura T."/>
            <person name="Dierschke T."/>
            <person name="Dolan L."/>
            <person name="Dorantes-Acosta A.E."/>
            <person name="Eklund D.M."/>
            <person name="Florent S.N."/>
            <person name="Flores-Sandoval E."/>
            <person name="Fujiyama A."/>
            <person name="Fukuzawa H."/>
            <person name="Galik B."/>
            <person name="Grimanelli D."/>
            <person name="Grimwood J."/>
            <person name="Grossniklaus U."/>
            <person name="Hamada T."/>
            <person name="Haseloff J."/>
            <person name="Hetherington A.J."/>
            <person name="Higo A."/>
            <person name="Hirakawa Y."/>
            <person name="Hundley H.N."/>
            <person name="Ikeda Y."/>
            <person name="Inoue K."/>
            <person name="Inoue S.I."/>
            <person name="Ishida S."/>
            <person name="Jia Q."/>
            <person name="Kakita M."/>
            <person name="Kanazawa T."/>
            <person name="Kawai Y."/>
            <person name="Kawashima T."/>
            <person name="Kennedy M."/>
            <person name="Kinose K."/>
            <person name="Kinoshita T."/>
            <person name="Kohara Y."/>
            <person name="Koide E."/>
            <person name="Komatsu K."/>
            <person name="Kopischke S."/>
            <person name="Kubo M."/>
            <person name="Kyozuka J."/>
            <person name="Lagercrantz U."/>
            <person name="Lin S.S."/>
            <person name="Lindquist E."/>
            <person name="Lipzen A.M."/>
            <person name="Lu C.W."/>
            <person name="De Luna E."/>
            <person name="Martienssen R.A."/>
            <person name="Minamino N."/>
            <person name="Mizutani M."/>
            <person name="Mizutani M."/>
            <person name="Mochizuki N."/>
            <person name="Monte I."/>
            <person name="Mosher R."/>
            <person name="Nagasaki H."/>
            <person name="Nakagami H."/>
            <person name="Naramoto S."/>
            <person name="Nishitani K."/>
            <person name="Ohtani M."/>
            <person name="Okamoto T."/>
            <person name="Okumura M."/>
            <person name="Phillips J."/>
            <person name="Pollak B."/>
            <person name="Reinders A."/>
            <person name="Rovekamp M."/>
            <person name="Sano R."/>
            <person name="Sawa S."/>
            <person name="Schmid M.W."/>
            <person name="Shirakawa M."/>
            <person name="Solano R."/>
            <person name="Spunde A."/>
            <person name="Suetsugu N."/>
            <person name="Sugano S."/>
            <person name="Sugiyama A."/>
            <person name="Sun R."/>
            <person name="Suzuki Y."/>
            <person name="Takenaka M."/>
            <person name="Takezawa D."/>
            <person name="Tomogane H."/>
            <person name="Tsuzuki M."/>
            <person name="Ueda T."/>
            <person name="Umeda M."/>
            <person name="Ward J.M."/>
            <person name="Watanabe Y."/>
            <person name="Yazaki K."/>
            <person name="Yokoyama R."/>
            <person name="Yoshitake Y."/>
            <person name="Yotsui I."/>
            <person name="Zachgo S."/>
            <person name="Schmutz J."/>
        </authorList>
    </citation>
    <scope>NUCLEOTIDE SEQUENCE [LARGE SCALE GENOMIC DNA]</scope>
    <source>
        <strain evidence="9">Tak-1</strain>
    </source>
</reference>
<keyword evidence="9" id="KW-1185">Reference proteome</keyword>
<dbReference type="PANTHER" id="PTHR11831:SF4">
    <property type="entry name" value="SMALL RIBOSOMAL SUBUNIT PROTEIN US4M"/>
    <property type="match status" value="1"/>
</dbReference>
<dbReference type="PROSITE" id="PS00632">
    <property type="entry name" value="RIBOSOMAL_S4"/>
    <property type="match status" value="1"/>
</dbReference>
<dbReference type="OMA" id="SNWISKS"/>
<protein>
    <recommendedName>
        <fullName evidence="7">RNA-binding S4 domain-containing protein</fullName>
    </recommendedName>
</protein>
<evidence type="ECO:0000313" key="9">
    <source>
        <dbReference type="Proteomes" id="UP000244005"/>
    </source>
</evidence>
<evidence type="ECO:0000256" key="1">
    <source>
        <dbReference type="ARBA" id="ARBA00007465"/>
    </source>
</evidence>
<evidence type="ECO:0000313" key="8">
    <source>
        <dbReference type="EMBL" id="PTQ33324.1"/>
    </source>
</evidence>
<feature type="domain" description="RNA-binding S4" evidence="7">
    <location>
        <begin position="35"/>
        <end position="80"/>
    </location>
</feature>
<dbReference type="PANTHER" id="PTHR11831">
    <property type="entry name" value="30S 40S RIBOSOMAL PROTEIN"/>
    <property type="match status" value="1"/>
</dbReference>